<name>A0A1B0Z1S1_9BACT</name>
<sequence>MALQMNVNIPGGYTVNNCYVRVDSVRAYKKDSETDWMLMVDTYVYKNKAERNKGRLAQMIICPEVDRFKFDFDPSSEKSDLIVLAYTKLKAHAIFSGKTTDV</sequence>
<reference evidence="1" key="1">
    <citation type="submission" date="2015-11" db="EMBL/GenBank/DDBJ databases">
        <title>Genomes of Abundant and Widespread Viruses from the Deep Ocean.</title>
        <authorList>
            <person name="Mizuno C.M."/>
            <person name="Ghai R."/>
            <person name="Saghai A."/>
            <person name="Lopez-Garcia P."/>
            <person name="Rodriguez-Valera F."/>
        </authorList>
    </citation>
    <scope>NUCLEOTIDE SEQUENCE</scope>
</reference>
<evidence type="ECO:0000313" key="1">
    <source>
        <dbReference type="EMBL" id="ANO58137.1"/>
    </source>
</evidence>
<dbReference type="EMBL" id="KT997799">
    <property type="protein sequence ID" value="ANO58137.1"/>
    <property type="molecule type" value="Genomic_DNA"/>
</dbReference>
<organism evidence="1">
    <name type="scientific">uncultured Bacteroidota bacterium</name>
    <dbReference type="NCBI Taxonomy" id="152509"/>
    <lineage>
        <taxon>Bacteria</taxon>
        <taxon>Pseudomonadati</taxon>
        <taxon>Bacteroidota</taxon>
        <taxon>environmental samples</taxon>
    </lineage>
</organism>
<protein>
    <submittedName>
        <fullName evidence="1">Uncharacterized protein</fullName>
    </submittedName>
</protein>
<dbReference type="AlphaFoldDB" id="A0A1B0Z1S1"/>
<accession>A0A1B0Z1S1</accession>
<proteinExistence type="predicted"/>